<dbReference type="Pfam" id="PF01008">
    <property type="entry name" value="IF-2B"/>
    <property type="match status" value="1"/>
</dbReference>
<keyword evidence="4" id="KW-0396">Initiation factor</keyword>
<proteinExistence type="inferred from homology"/>
<sequence>MSRLHERHNVTCSIICQMLTCSFRRSSNSHHDTHQEAKASLQSDIEWFISEKIILADKVIVKHAVSKIRDGDVLLMYGSSSAVEMLLLQAQELGKQFRVEVVVRSQQESVAAIESPTRRFYGLQYHPEVLSRDPFPASSLQGGSKSFSVKAKVE</sequence>
<dbReference type="SUPFAM" id="SSF52317">
    <property type="entry name" value="Class I glutamine amidotransferase-like"/>
    <property type="match status" value="1"/>
</dbReference>
<keyword evidence="11" id="KW-1185">Reference proteome</keyword>
<dbReference type="GO" id="GO:0003743">
    <property type="term" value="F:translation initiation factor activity"/>
    <property type="evidence" value="ECO:0007669"/>
    <property type="project" value="UniProtKB-KW"/>
</dbReference>
<evidence type="ECO:0000256" key="2">
    <source>
        <dbReference type="ARBA" id="ARBA00007251"/>
    </source>
</evidence>
<dbReference type="Proteomes" id="UP000315295">
    <property type="component" value="Unassembled WGS sequence"/>
</dbReference>
<dbReference type="InterPro" id="IPR037171">
    <property type="entry name" value="NagB/RpiA_transferase-like"/>
</dbReference>
<evidence type="ECO:0000256" key="4">
    <source>
        <dbReference type="ARBA" id="ARBA00022540"/>
    </source>
</evidence>
<dbReference type="AlphaFoldDB" id="A0A540MPZ6"/>
<dbReference type="InterPro" id="IPR000649">
    <property type="entry name" value="IF-2B-related"/>
</dbReference>
<dbReference type="EMBL" id="VIEB01000205">
    <property type="protein sequence ID" value="TQE00842.1"/>
    <property type="molecule type" value="Genomic_DNA"/>
</dbReference>
<dbReference type="SUPFAM" id="SSF100950">
    <property type="entry name" value="NagB/RpiA/CoA transferase-like"/>
    <property type="match status" value="1"/>
</dbReference>
<dbReference type="STRING" id="106549.A0A540MPZ6"/>
<gene>
    <name evidence="10" type="ORF">C1H46_013552</name>
</gene>
<evidence type="ECO:0000256" key="5">
    <source>
        <dbReference type="ARBA" id="ARBA00022917"/>
    </source>
</evidence>
<comment type="subcellular location">
    <subcellularLocation>
        <location evidence="1">Cytoplasm</location>
        <location evidence="1">Cytosol</location>
    </subcellularLocation>
</comment>
<protein>
    <recommendedName>
        <fullName evidence="6">Translation initiation factor eIF2B subunit delta</fullName>
    </recommendedName>
    <alternativeName>
        <fullName evidence="7">eIF2B GDP-GTP exchange factor subunit delta</fullName>
    </alternativeName>
</protein>
<comment type="caution">
    <text evidence="10">The sequence shown here is derived from an EMBL/GenBank/DDBJ whole genome shotgun (WGS) entry which is preliminary data.</text>
</comment>
<evidence type="ECO:0000313" key="11">
    <source>
        <dbReference type="Proteomes" id="UP000315295"/>
    </source>
</evidence>
<evidence type="ECO:0000256" key="3">
    <source>
        <dbReference type="ARBA" id="ARBA00022490"/>
    </source>
</evidence>
<evidence type="ECO:0000256" key="9">
    <source>
        <dbReference type="RuleBase" id="RU003814"/>
    </source>
</evidence>
<dbReference type="PANTHER" id="PTHR10233:SF14">
    <property type="entry name" value="TRANSLATION INITIATION FACTOR EIF-2B SUBUNIT DELTA"/>
    <property type="match status" value="1"/>
</dbReference>
<dbReference type="PANTHER" id="PTHR10233">
    <property type="entry name" value="TRANSLATION INITIATION FACTOR EIF-2B"/>
    <property type="match status" value="1"/>
</dbReference>
<dbReference type="InterPro" id="IPR042529">
    <property type="entry name" value="IF_2B-like_C"/>
</dbReference>
<name>A0A540MPZ6_MALBA</name>
<evidence type="ECO:0000256" key="8">
    <source>
        <dbReference type="ARBA" id="ARBA00046432"/>
    </source>
</evidence>
<keyword evidence="5" id="KW-0648">Protein biosynthesis</keyword>
<dbReference type="GO" id="GO:0005829">
    <property type="term" value="C:cytosol"/>
    <property type="evidence" value="ECO:0007669"/>
    <property type="project" value="UniProtKB-SubCell"/>
</dbReference>
<evidence type="ECO:0000313" key="10">
    <source>
        <dbReference type="EMBL" id="TQE00842.1"/>
    </source>
</evidence>
<dbReference type="InterPro" id="IPR029062">
    <property type="entry name" value="Class_I_gatase-like"/>
</dbReference>
<accession>A0A540MPZ6</accession>
<keyword evidence="3" id="KW-0963">Cytoplasm</keyword>
<comment type="subunit">
    <text evidence="8">Component of the translation initiation factor 2B (eIF2B) complex which is a heterodecamer of two sets of five different subunits: alpha, beta, gamma, delta and epsilon. Subunits alpha, beta and delta comprise a regulatory subcomplex and subunits epsilon and gamma comprise a catalytic subcomplex. Within the complex, the hexameric regulatory complex resides at the center, with the two heterodimeric catalytic subcomplexes bound on opposite sides.</text>
</comment>
<dbReference type="Gene3D" id="3.40.50.10470">
    <property type="entry name" value="Translation initiation factor eif-2b, domain 2"/>
    <property type="match status" value="1"/>
</dbReference>
<comment type="similarity">
    <text evidence="2 9">Belongs to the eIF-2B alpha/beta/delta subunits family.</text>
</comment>
<organism evidence="10 11">
    <name type="scientific">Malus baccata</name>
    <name type="common">Siberian crab apple</name>
    <name type="synonym">Pyrus baccata</name>
    <dbReference type="NCBI Taxonomy" id="106549"/>
    <lineage>
        <taxon>Eukaryota</taxon>
        <taxon>Viridiplantae</taxon>
        <taxon>Streptophyta</taxon>
        <taxon>Embryophyta</taxon>
        <taxon>Tracheophyta</taxon>
        <taxon>Spermatophyta</taxon>
        <taxon>Magnoliopsida</taxon>
        <taxon>eudicotyledons</taxon>
        <taxon>Gunneridae</taxon>
        <taxon>Pentapetalae</taxon>
        <taxon>rosids</taxon>
        <taxon>fabids</taxon>
        <taxon>Rosales</taxon>
        <taxon>Rosaceae</taxon>
        <taxon>Amygdaloideae</taxon>
        <taxon>Maleae</taxon>
        <taxon>Malus</taxon>
    </lineage>
</organism>
<reference evidence="10 11" key="1">
    <citation type="journal article" date="2019" name="G3 (Bethesda)">
        <title>Sequencing of a Wild Apple (Malus baccata) Genome Unravels the Differences Between Cultivated and Wild Apple Species Regarding Disease Resistance and Cold Tolerance.</title>
        <authorList>
            <person name="Chen X."/>
        </authorList>
    </citation>
    <scope>NUCLEOTIDE SEQUENCE [LARGE SCALE GENOMIC DNA]</scope>
    <source>
        <strain evidence="11">cv. Shandingzi</strain>
        <tissue evidence="10">Leaves</tissue>
    </source>
</reference>
<evidence type="ECO:0000256" key="6">
    <source>
        <dbReference type="ARBA" id="ARBA00044147"/>
    </source>
</evidence>
<evidence type="ECO:0000256" key="1">
    <source>
        <dbReference type="ARBA" id="ARBA00004514"/>
    </source>
</evidence>
<evidence type="ECO:0000256" key="7">
    <source>
        <dbReference type="ARBA" id="ARBA00044356"/>
    </source>
</evidence>